<sequence>MDGNGNMNLRNWGFLDPQNSTVKNHLGLQLMSSVAEKPLFGGGIRDHHPTHSPPVLASTNGGPFHHHRVGGISEPHFPMDYWMNHNREKYLNVLSGNHHHGYYQPNYGVPPEASSAHSVQMPQQIILPKNETLIPSQIEEVLEERDNGSVGSGSGSGVLKKRGGGKVPKSPPKEKKQRIRAPRAPKDETVPSVHRARAPKKRAELVINGINMDISGIAIPICSCTGTPQQCYRWGSGGWQSACCTTSLSMYPLPMSTKRRGARIAGRKMSIGAFKKVLEKLSSEGYNFSNPIDLRNYWAKHGTNKFVTIR</sequence>
<dbReference type="GO" id="GO:0003700">
    <property type="term" value="F:DNA-binding transcription factor activity"/>
    <property type="evidence" value="ECO:0007669"/>
    <property type="project" value="UniProtKB-UniRule"/>
</dbReference>
<evidence type="ECO:0000313" key="9">
    <source>
        <dbReference type="EMBL" id="KAL3835390.1"/>
    </source>
</evidence>
<keyword evidence="4 7" id="KW-0238">DNA-binding</keyword>
<dbReference type="GO" id="GO:0005634">
    <property type="term" value="C:nucleus"/>
    <property type="evidence" value="ECO:0007669"/>
    <property type="project" value="UniProtKB-SubCell"/>
</dbReference>
<dbReference type="PANTHER" id="PTHR31421">
    <property type="entry name" value="PROTEIN BASIC PENTACYSTEINE3"/>
    <property type="match status" value="1"/>
</dbReference>
<accession>A0ABD3TG01</accession>
<keyword evidence="6 7" id="KW-0539">Nucleus</keyword>
<name>A0ABD3TG01_9LAMI</name>
<gene>
    <name evidence="9" type="ORF">ACJIZ3_010126</name>
</gene>
<dbReference type="Proteomes" id="UP001634393">
    <property type="component" value="Unassembled WGS sequence"/>
</dbReference>
<protein>
    <recommendedName>
        <fullName evidence="7">GAGA-binding transcriptional activator</fullName>
    </recommendedName>
</protein>
<evidence type="ECO:0000256" key="1">
    <source>
        <dbReference type="ARBA" id="ARBA00004123"/>
    </source>
</evidence>
<comment type="subcellular location">
    <subcellularLocation>
        <location evidence="1 7">Nucleus</location>
    </subcellularLocation>
</comment>
<evidence type="ECO:0000256" key="7">
    <source>
        <dbReference type="RuleBase" id="RU367160"/>
    </source>
</evidence>
<evidence type="ECO:0000256" key="4">
    <source>
        <dbReference type="ARBA" id="ARBA00023125"/>
    </source>
</evidence>
<evidence type="ECO:0000256" key="3">
    <source>
        <dbReference type="ARBA" id="ARBA00023015"/>
    </source>
</evidence>
<dbReference type="EMBL" id="JBJXBP010000004">
    <property type="protein sequence ID" value="KAL3835390.1"/>
    <property type="molecule type" value="Genomic_DNA"/>
</dbReference>
<dbReference type="InterPro" id="IPR010409">
    <property type="entry name" value="GAGA-bd_tscrpt_act"/>
</dbReference>
<reference evidence="9 10" key="1">
    <citation type="submission" date="2024-12" db="EMBL/GenBank/DDBJ databases">
        <title>The unique morphological basis and parallel evolutionary history of personate flowers in Penstemon.</title>
        <authorList>
            <person name="Depatie T.H."/>
            <person name="Wessinger C.A."/>
        </authorList>
    </citation>
    <scope>NUCLEOTIDE SEQUENCE [LARGE SCALE GENOMIC DNA]</scope>
    <source>
        <strain evidence="9">WTNN_2</strain>
        <tissue evidence="9">Leaf</tissue>
    </source>
</reference>
<keyword evidence="5 7" id="KW-0804">Transcription</keyword>
<comment type="similarity">
    <text evidence="2 7">Belongs to the BBR/BPC family.</text>
</comment>
<evidence type="ECO:0000313" key="10">
    <source>
        <dbReference type="Proteomes" id="UP001634393"/>
    </source>
</evidence>
<comment type="caution">
    <text evidence="9">The sequence shown here is derived from an EMBL/GenBank/DDBJ whole genome shotgun (WGS) entry which is preliminary data.</text>
</comment>
<proteinExistence type="inferred from homology"/>
<feature type="region of interest" description="Disordered" evidence="8">
    <location>
        <begin position="143"/>
        <end position="197"/>
    </location>
</feature>
<evidence type="ECO:0000256" key="5">
    <source>
        <dbReference type="ARBA" id="ARBA00023163"/>
    </source>
</evidence>
<dbReference type="AlphaFoldDB" id="A0ABD3TG01"/>
<dbReference type="GO" id="GO:0003677">
    <property type="term" value="F:DNA binding"/>
    <property type="evidence" value="ECO:0007669"/>
    <property type="project" value="UniProtKB-KW"/>
</dbReference>
<dbReference type="Pfam" id="PF06217">
    <property type="entry name" value="GAGA_bind"/>
    <property type="match status" value="1"/>
</dbReference>
<organism evidence="9 10">
    <name type="scientific">Penstemon smallii</name>
    <dbReference type="NCBI Taxonomy" id="265156"/>
    <lineage>
        <taxon>Eukaryota</taxon>
        <taxon>Viridiplantae</taxon>
        <taxon>Streptophyta</taxon>
        <taxon>Embryophyta</taxon>
        <taxon>Tracheophyta</taxon>
        <taxon>Spermatophyta</taxon>
        <taxon>Magnoliopsida</taxon>
        <taxon>eudicotyledons</taxon>
        <taxon>Gunneridae</taxon>
        <taxon>Pentapetalae</taxon>
        <taxon>asterids</taxon>
        <taxon>lamiids</taxon>
        <taxon>Lamiales</taxon>
        <taxon>Plantaginaceae</taxon>
        <taxon>Cheloneae</taxon>
        <taxon>Penstemon</taxon>
    </lineage>
</organism>
<keyword evidence="3 7" id="KW-0805">Transcription regulation</keyword>
<evidence type="ECO:0000256" key="2">
    <source>
        <dbReference type="ARBA" id="ARBA00007911"/>
    </source>
</evidence>
<dbReference type="PANTHER" id="PTHR31421:SF22">
    <property type="entry name" value="PROTEIN BASIC PENTACYSTEINE3"/>
    <property type="match status" value="1"/>
</dbReference>
<comment type="function">
    <text evidence="7">Transcriptional regulator that specifically binds to GA-rich elements (GAGA-repeats) present in regulatory sequences of genes involved in developmental processes.</text>
</comment>
<evidence type="ECO:0000256" key="6">
    <source>
        <dbReference type="ARBA" id="ARBA00023242"/>
    </source>
</evidence>
<evidence type="ECO:0000256" key="8">
    <source>
        <dbReference type="SAM" id="MobiDB-lite"/>
    </source>
</evidence>
<dbReference type="SMART" id="SM01226">
    <property type="entry name" value="GAGA_bind"/>
    <property type="match status" value="1"/>
</dbReference>
<keyword evidence="10" id="KW-1185">Reference proteome</keyword>